<dbReference type="AlphaFoldDB" id="A0A545V3P9"/>
<proteinExistence type="predicted"/>
<evidence type="ECO:0000313" key="1">
    <source>
        <dbReference type="EMBL" id="TQV96338.1"/>
    </source>
</evidence>
<organism evidence="1 2">
    <name type="scientific">Cordyceps javanica</name>
    <dbReference type="NCBI Taxonomy" id="43265"/>
    <lineage>
        <taxon>Eukaryota</taxon>
        <taxon>Fungi</taxon>
        <taxon>Dikarya</taxon>
        <taxon>Ascomycota</taxon>
        <taxon>Pezizomycotina</taxon>
        <taxon>Sordariomycetes</taxon>
        <taxon>Hypocreomycetidae</taxon>
        <taxon>Hypocreales</taxon>
        <taxon>Cordycipitaceae</taxon>
        <taxon>Cordyceps</taxon>
    </lineage>
</organism>
<protein>
    <submittedName>
        <fullName evidence="1">Uncharacterized protein</fullName>
    </submittedName>
</protein>
<gene>
    <name evidence="1" type="ORF">IF1G_04921</name>
</gene>
<comment type="caution">
    <text evidence="1">The sequence shown here is derived from an EMBL/GenBank/DDBJ whole genome shotgun (WGS) entry which is preliminary data.</text>
</comment>
<evidence type="ECO:0000313" key="2">
    <source>
        <dbReference type="Proteomes" id="UP000315783"/>
    </source>
</evidence>
<keyword evidence="2" id="KW-1185">Reference proteome</keyword>
<dbReference type="Proteomes" id="UP000315783">
    <property type="component" value="Unassembled WGS sequence"/>
</dbReference>
<name>A0A545V3P9_9HYPO</name>
<reference evidence="1 2" key="1">
    <citation type="journal article" date="2019" name="Appl. Microbiol. Biotechnol.">
        <title>Genome sequence of Isaria javanica and comparative genome analysis insights into family S53 peptidase evolution in fungal entomopathogens.</title>
        <authorList>
            <person name="Lin R."/>
            <person name="Zhang X."/>
            <person name="Xin B."/>
            <person name="Zou M."/>
            <person name="Gao Y."/>
            <person name="Qin F."/>
            <person name="Hu Q."/>
            <person name="Xie B."/>
            <person name="Cheng X."/>
        </authorList>
    </citation>
    <scope>NUCLEOTIDE SEQUENCE [LARGE SCALE GENOMIC DNA]</scope>
    <source>
        <strain evidence="1 2">IJ1G</strain>
    </source>
</reference>
<dbReference type="EMBL" id="SPUK01000006">
    <property type="protein sequence ID" value="TQV96338.1"/>
    <property type="molecule type" value="Genomic_DNA"/>
</dbReference>
<sequence length="51" mass="5886">MQKRRKKGTKVCTPCRTRTGNLKIPRNRSYCRVSLLNVQRQDLSGVRTLAP</sequence>
<accession>A0A545V3P9</accession>